<dbReference type="InterPro" id="IPR050321">
    <property type="entry name" value="Glycosyltr_2/OpgH_subfam"/>
</dbReference>
<evidence type="ECO:0000256" key="6">
    <source>
        <dbReference type="ARBA" id="ARBA00023136"/>
    </source>
</evidence>
<feature type="transmembrane region" description="Helical" evidence="7">
    <location>
        <begin position="107"/>
        <end position="126"/>
    </location>
</feature>
<dbReference type="EMBL" id="JAATOP010000003">
    <property type="protein sequence ID" value="NIY72136.1"/>
    <property type="molecule type" value="Genomic_DNA"/>
</dbReference>
<dbReference type="RefSeq" id="WP_167637518.1">
    <property type="nucleotide sequence ID" value="NZ_JAATOP010000003.1"/>
</dbReference>
<evidence type="ECO:0000256" key="1">
    <source>
        <dbReference type="ARBA" id="ARBA00004141"/>
    </source>
</evidence>
<keyword evidence="9" id="KW-1185">Reference proteome</keyword>
<keyword evidence="5 7" id="KW-1133">Transmembrane helix</keyword>
<protein>
    <submittedName>
        <fullName evidence="8">Glycosyltransferase</fullName>
    </submittedName>
</protein>
<evidence type="ECO:0000256" key="5">
    <source>
        <dbReference type="ARBA" id="ARBA00022989"/>
    </source>
</evidence>
<name>A0ABX0VY04_9RHOB</name>
<evidence type="ECO:0000313" key="9">
    <source>
        <dbReference type="Proteomes" id="UP000709466"/>
    </source>
</evidence>
<feature type="transmembrane region" description="Helical" evidence="7">
    <location>
        <begin position="433"/>
        <end position="452"/>
    </location>
</feature>
<gene>
    <name evidence="8" type="ORF">HCZ30_06770</name>
</gene>
<feature type="transmembrane region" description="Helical" evidence="7">
    <location>
        <begin position="132"/>
        <end position="150"/>
    </location>
</feature>
<comment type="subcellular location">
    <subcellularLocation>
        <location evidence="1">Membrane</location>
        <topology evidence="1">Multi-pass membrane protein</topology>
    </subcellularLocation>
</comment>
<evidence type="ECO:0000256" key="2">
    <source>
        <dbReference type="ARBA" id="ARBA00022676"/>
    </source>
</evidence>
<evidence type="ECO:0000256" key="3">
    <source>
        <dbReference type="ARBA" id="ARBA00022679"/>
    </source>
</evidence>
<dbReference type="Pfam" id="PF13641">
    <property type="entry name" value="Glyco_tranf_2_3"/>
    <property type="match status" value="1"/>
</dbReference>
<dbReference type="PANTHER" id="PTHR43867">
    <property type="entry name" value="CELLULOSE SYNTHASE CATALYTIC SUBUNIT A [UDP-FORMING]"/>
    <property type="match status" value="1"/>
</dbReference>
<evidence type="ECO:0000256" key="4">
    <source>
        <dbReference type="ARBA" id="ARBA00022692"/>
    </source>
</evidence>
<dbReference type="InterPro" id="IPR029044">
    <property type="entry name" value="Nucleotide-diphossugar_trans"/>
</dbReference>
<dbReference type="PANTHER" id="PTHR43867:SF2">
    <property type="entry name" value="CELLULOSE SYNTHASE CATALYTIC SUBUNIT A [UDP-FORMING]"/>
    <property type="match status" value="1"/>
</dbReference>
<keyword evidence="3" id="KW-0808">Transferase</keyword>
<keyword evidence="6 7" id="KW-0472">Membrane</keyword>
<dbReference type="SUPFAM" id="SSF53448">
    <property type="entry name" value="Nucleotide-diphospho-sugar transferases"/>
    <property type="match status" value="1"/>
</dbReference>
<keyword evidence="4 7" id="KW-0812">Transmembrane</keyword>
<accession>A0ABX0VY04</accession>
<sequence length="541" mass="60138">MQMPRQNDWPVTELCAGRDEALVAAYGARDCVRDQVLPVRKACGETIVLAASDSAISKVKARLGRVRLGIVDAEELRREIEKATAKALVKGAERAVADGESCRSWNAPLFATICAALCAALVFVAVLSPHTLGLTLVGLAVLVSLLNSSLKAVATIAGTRASVDIRPPVPLRLPVVTVFVPLFKESKIASHSIRRLSAIDYPADKLDVCLLLEADDKVTRDAVAETELPRWMRAIVVPEGSIKTKPRALNYGLNHAKGSIIGVYDAEDSPSADQIHKVVARFAMSGPEVVCLQGVLDFYNARTNWLSRCFALEYATWFQVILPGLARLGLVIPLGGTTLFFRRSVLEEIGAWDAHNVTEDADLGIRLARRGYRTELFHSITGEEANCRWWPWIKQRSRWLKGYAVTYAVHMRSPRQLWRDLGAKRFGALQIQFLGTLLQFVLAPVLWSLWLVPLGLWESPFGELPIWAIAAVISAFSFGEFVTLTAGFIAAQKSKRMWLAKWVPTLHFYFPLATFAVYKGLWELLHNPFYWDKTEHGIYES</sequence>
<dbReference type="Proteomes" id="UP000709466">
    <property type="component" value="Unassembled WGS sequence"/>
</dbReference>
<feature type="transmembrane region" description="Helical" evidence="7">
    <location>
        <begin position="464"/>
        <end position="490"/>
    </location>
</feature>
<dbReference type="Gene3D" id="3.90.550.10">
    <property type="entry name" value="Spore Coat Polysaccharide Biosynthesis Protein SpsA, Chain A"/>
    <property type="match status" value="1"/>
</dbReference>
<comment type="caution">
    <text evidence="8">The sequence shown here is derived from an EMBL/GenBank/DDBJ whole genome shotgun (WGS) entry which is preliminary data.</text>
</comment>
<evidence type="ECO:0000256" key="7">
    <source>
        <dbReference type="SAM" id="Phobius"/>
    </source>
</evidence>
<proteinExistence type="predicted"/>
<organism evidence="8 9">
    <name type="scientific">Marivivens donghaensis</name>
    <dbReference type="NCBI Taxonomy" id="1699413"/>
    <lineage>
        <taxon>Bacteria</taxon>
        <taxon>Pseudomonadati</taxon>
        <taxon>Pseudomonadota</taxon>
        <taxon>Alphaproteobacteria</taxon>
        <taxon>Rhodobacterales</taxon>
        <taxon>Paracoccaceae</taxon>
        <taxon>Marivivens group</taxon>
        <taxon>Marivivens</taxon>
    </lineage>
</organism>
<keyword evidence="2" id="KW-0328">Glycosyltransferase</keyword>
<evidence type="ECO:0000313" key="8">
    <source>
        <dbReference type="EMBL" id="NIY72136.1"/>
    </source>
</evidence>
<reference evidence="8 9" key="1">
    <citation type="submission" date="2020-03" db="EMBL/GenBank/DDBJ databases">
        <title>Bacterial isolates of synthetic phycosphere.</title>
        <authorList>
            <person name="Fu H."/>
            <person name="Moran M.A."/>
        </authorList>
    </citation>
    <scope>NUCLEOTIDE SEQUENCE [LARGE SCALE GENOMIC DNA]</scope>
    <source>
        <strain evidence="8 9">HF1</strain>
    </source>
</reference>